<protein>
    <submittedName>
        <fullName evidence="3">Pyochelin biosynthetic protein PchC</fullName>
    </submittedName>
</protein>
<dbReference type="InterPro" id="IPR029058">
    <property type="entry name" value="AB_hydrolase_fold"/>
</dbReference>
<dbReference type="Proteomes" id="UP000584374">
    <property type="component" value="Unassembled WGS sequence"/>
</dbReference>
<dbReference type="InterPro" id="IPR012223">
    <property type="entry name" value="TEII"/>
</dbReference>
<dbReference type="SUPFAM" id="SSF53474">
    <property type="entry name" value="alpha/beta-Hydrolases"/>
    <property type="match status" value="1"/>
</dbReference>
<sequence>MLPRTATGWLRCRTPRTRPRARLVCFPHAGGSASFFGNWPDHLPADVEAHAVQYPGREDRIAEEPPAGLDALAGCVARELAALLDRPIALFGHSMGAVAAYEVARILEQHHGVTPLRLFVSGRHVPGEHRGDEIHRRDDAGLVAELVRVGGAGADVLAASPELWPVFLPAIRDDYRLEETYRHRPGAPLRAPVTALVGEDDQEVTPDEAGRWSHYTSGPFALHVMPGDHFFPAQHTTALLDLMLRELDAQEAPR</sequence>
<dbReference type="PANTHER" id="PTHR11487:SF0">
    <property type="entry name" value="S-ACYL FATTY ACID SYNTHASE THIOESTERASE, MEDIUM CHAIN"/>
    <property type="match status" value="1"/>
</dbReference>
<dbReference type="RefSeq" id="WP_184731129.1">
    <property type="nucleotide sequence ID" value="NZ_JACHIW010000002.1"/>
</dbReference>
<dbReference type="Gene3D" id="3.40.50.1820">
    <property type="entry name" value="alpha/beta hydrolase"/>
    <property type="match status" value="1"/>
</dbReference>
<keyword evidence="4" id="KW-1185">Reference proteome</keyword>
<proteinExistence type="inferred from homology"/>
<dbReference type="GO" id="GO:0008610">
    <property type="term" value="P:lipid biosynthetic process"/>
    <property type="evidence" value="ECO:0007669"/>
    <property type="project" value="TreeGrafter"/>
</dbReference>
<evidence type="ECO:0000259" key="2">
    <source>
        <dbReference type="Pfam" id="PF00975"/>
    </source>
</evidence>
<name>A0A840QJ90_9PSEU</name>
<accession>A0A840QJ90</accession>
<evidence type="ECO:0000256" key="1">
    <source>
        <dbReference type="ARBA" id="ARBA00007169"/>
    </source>
</evidence>
<comment type="similarity">
    <text evidence="1">Belongs to the thioesterase family.</text>
</comment>
<dbReference type="PANTHER" id="PTHR11487">
    <property type="entry name" value="THIOESTERASE"/>
    <property type="match status" value="1"/>
</dbReference>
<dbReference type="AlphaFoldDB" id="A0A840QJ90"/>
<comment type="caution">
    <text evidence="3">The sequence shown here is derived from an EMBL/GenBank/DDBJ whole genome shotgun (WGS) entry which is preliminary data.</text>
</comment>
<evidence type="ECO:0000313" key="4">
    <source>
        <dbReference type="Proteomes" id="UP000584374"/>
    </source>
</evidence>
<organism evidence="3 4">
    <name type="scientific">Saccharopolyspora phatthalungensis</name>
    <dbReference type="NCBI Taxonomy" id="664693"/>
    <lineage>
        <taxon>Bacteria</taxon>
        <taxon>Bacillati</taxon>
        <taxon>Actinomycetota</taxon>
        <taxon>Actinomycetes</taxon>
        <taxon>Pseudonocardiales</taxon>
        <taxon>Pseudonocardiaceae</taxon>
        <taxon>Saccharopolyspora</taxon>
    </lineage>
</organism>
<dbReference type="EMBL" id="JACHIW010000002">
    <property type="protein sequence ID" value="MBB5158989.1"/>
    <property type="molecule type" value="Genomic_DNA"/>
</dbReference>
<dbReference type="InterPro" id="IPR001031">
    <property type="entry name" value="Thioesterase"/>
</dbReference>
<evidence type="ECO:0000313" key="3">
    <source>
        <dbReference type="EMBL" id="MBB5158989.1"/>
    </source>
</evidence>
<feature type="domain" description="Thioesterase" evidence="2">
    <location>
        <begin position="22"/>
        <end position="242"/>
    </location>
</feature>
<gene>
    <name evidence="3" type="ORF">BJ970_006588</name>
</gene>
<reference evidence="3 4" key="1">
    <citation type="submission" date="2020-08" db="EMBL/GenBank/DDBJ databases">
        <title>Sequencing the genomes of 1000 actinobacteria strains.</title>
        <authorList>
            <person name="Klenk H.-P."/>
        </authorList>
    </citation>
    <scope>NUCLEOTIDE SEQUENCE [LARGE SCALE GENOMIC DNA]</scope>
    <source>
        <strain evidence="3 4">DSM 45584</strain>
    </source>
</reference>
<dbReference type="Pfam" id="PF00975">
    <property type="entry name" value="Thioesterase"/>
    <property type="match status" value="1"/>
</dbReference>